<reference evidence="2" key="2">
    <citation type="journal article" date="2017" name="Nat. Plants">
        <title>The Aegilops tauschii genome reveals multiple impacts of transposons.</title>
        <authorList>
            <person name="Zhao G."/>
            <person name="Zou C."/>
            <person name="Li K."/>
            <person name="Wang K."/>
            <person name="Li T."/>
            <person name="Gao L."/>
            <person name="Zhang X."/>
            <person name="Wang H."/>
            <person name="Yang Z."/>
            <person name="Liu X."/>
            <person name="Jiang W."/>
            <person name="Mao L."/>
            <person name="Kong X."/>
            <person name="Jiao Y."/>
            <person name="Jia J."/>
        </authorList>
    </citation>
    <scope>NUCLEOTIDE SEQUENCE [LARGE SCALE GENOMIC DNA]</scope>
    <source>
        <strain evidence="2">cv. AL8/78</strain>
    </source>
</reference>
<reference evidence="1" key="5">
    <citation type="journal article" date="2021" name="G3 (Bethesda)">
        <title>Aegilops tauschii genome assembly Aet v5.0 features greater sequence contiguity and improved annotation.</title>
        <authorList>
            <person name="Wang L."/>
            <person name="Zhu T."/>
            <person name="Rodriguez J.C."/>
            <person name="Deal K.R."/>
            <person name="Dubcovsky J."/>
            <person name="McGuire P.E."/>
            <person name="Lux T."/>
            <person name="Spannagl M."/>
            <person name="Mayer K.F.X."/>
            <person name="Baldrich P."/>
            <person name="Meyers B.C."/>
            <person name="Huo N."/>
            <person name="Gu Y.Q."/>
            <person name="Zhou H."/>
            <person name="Devos K.M."/>
            <person name="Bennetzen J.L."/>
            <person name="Unver T."/>
            <person name="Budak H."/>
            <person name="Gulick P.J."/>
            <person name="Galiba G."/>
            <person name="Kalapos B."/>
            <person name="Nelson D.R."/>
            <person name="Li P."/>
            <person name="You F.M."/>
            <person name="Luo M.C."/>
            <person name="Dvorak J."/>
        </authorList>
    </citation>
    <scope>NUCLEOTIDE SEQUENCE [LARGE SCALE GENOMIC DNA]</scope>
    <source>
        <strain evidence="1">cv. AL8/78</strain>
    </source>
</reference>
<sequence length="42" mass="4466">MTKTLSWCGGDIYGVCSETASAIKHGNFSEQALFDVVIDEAA</sequence>
<dbReference type="Gramene" id="AET4Gv20637900.2">
    <property type="protein sequence ID" value="AET4Gv20637900.2"/>
    <property type="gene ID" value="AET4Gv20637900"/>
</dbReference>
<dbReference type="EnsemblPlants" id="AET4Gv20637900.4">
    <property type="protein sequence ID" value="AET4Gv20637900.4"/>
    <property type="gene ID" value="AET4Gv20637900"/>
</dbReference>
<organism evidence="1 2">
    <name type="scientific">Aegilops tauschii subsp. strangulata</name>
    <name type="common">Goatgrass</name>
    <dbReference type="NCBI Taxonomy" id="200361"/>
    <lineage>
        <taxon>Eukaryota</taxon>
        <taxon>Viridiplantae</taxon>
        <taxon>Streptophyta</taxon>
        <taxon>Embryophyta</taxon>
        <taxon>Tracheophyta</taxon>
        <taxon>Spermatophyta</taxon>
        <taxon>Magnoliopsida</taxon>
        <taxon>Liliopsida</taxon>
        <taxon>Poales</taxon>
        <taxon>Poaceae</taxon>
        <taxon>BOP clade</taxon>
        <taxon>Pooideae</taxon>
        <taxon>Triticodae</taxon>
        <taxon>Triticeae</taxon>
        <taxon>Triticinae</taxon>
        <taxon>Aegilops</taxon>
    </lineage>
</organism>
<accession>A0A453IQ01</accession>
<evidence type="ECO:0000313" key="2">
    <source>
        <dbReference type="Proteomes" id="UP000015105"/>
    </source>
</evidence>
<name>A0A453IQ01_AEGTS</name>
<dbReference type="EnsemblPlants" id="AET4Gv20637900.9">
    <property type="protein sequence ID" value="AET4Gv20637900.9"/>
    <property type="gene ID" value="AET4Gv20637900"/>
</dbReference>
<dbReference type="EnsemblPlants" id="AET4Gv20637900.5">
    <property type="protein sequence ID" value="AET4Gv20637900.5"/>
    <property type="gene ID" value="AET4Gv20637900"/>
</dbReference>
<dbReference type="Gramene" id="AET4Gv20637900.1">
    <property type="protein sequence ID" value="AET4Gv20637900.1"/>
    <property type="gene ID" value="AET4Gv20637900"/>
</dbReference>
<keyword evidence="2" id="KW-1185">Reference proteome</keyword>
<proteinExistence type="predicted"/>
<dbReference type="EnsemblPlants" id="AET4Gv20637900.6">
    <property type="protein sequence ID" value="AET4Gv20637900.6"/>
    <property type="gene ID" value="AET4Gv20637900"/>
</dbReference>
<reference evidence="1" key="3">
    <citation type="journal article" date="2017" name="Nature">
        <title>Genome sequence of the progenitor of the wheat D genome Aegilops tauschii.</title>
        <authorList>
            <person name="Luo M.C."/>
            <person name="Gu Y.Q."/>
            <person name="Puiu D."/>
            <person name="Wang H."/>
            <person name="Twardziok S.O."/>
            <person name="Deal K.R."/>
            <person name="Huo N."/>
            <person name="Zhu T."/>
            <person name="Wang L."/>
            <person name="Wang Y."/>
            <person name="McGuire P.E."/>
            <person name="Liu S."/>
            <person name="Long H."/>
            <person name="Ramasamy R.K."/>
            <person name="Rodriguez J.C."/>
            <person name="Van S.L."/>
            <person name="Yuan L."/>
            <person name="Wang Z."/>
            <person name="Xia Z."/>
            <person name="Xiao L."/>
            <person name="Anderson O.D."/>
            <person name="Ouyang S."/>
            <person name="Liang Y."/>
            <person name="Zimin A.V."/>
            <person name="Pertea G."/>
            <person name="Qi P."/>
            <person name="Bennetzen J.L."/>
            <person name="Dai X."/>
            <person name="Dawson M.W."/>
            <person name="Muller H.G."/>
            <person name="Kugler K."/>
            <person name="Rivarola-Duarte L."/>
            <person name="Spannagl M."/>
            <person name="Mayer K.F.X."/>
            <person name="Lu F.H."/>
            <person name="Bevan M.W."/>
            <person name="Leroy P."/>
            <person name="Li P."/>
            <person name="You F.M."/>
            <person name="Sun Q."/>
            <person name="Liu Z."/>
            <person name="Lyons E."/>
            <person name="Wicker T."/>
            <person name="Salzberg S.L."/>
            <person name="Devos K.M."/>
            <person name="Dvorak J."/>
        </authorList>
    </citation>
    <scope>NUCLEOTIDE SEQUENCE [LARGE SCALE GENOMIC DNA]</scope>
    <source>
        <strain evidence="1">cv. AL8/78</strain>
    </source>
</reference>
<dbReference type="AlphaFoldDB" id="A0A453IQ01"/>
<reference evidence="2" key="1">
    <citation type="journal article" date="2014" name="Science">
        <title>Ancient hybridizations among the ancestral genomes of bread wheat.</title>
        <authorList>
            <consortium name="International Wheat Genome Sequencing Consortium,"/>
            <person name="Marcussen T."/>
            <person name="Sandve S.R."/>
            <person name="Heier L."/>
            <person name="Spannagl M."/>
            <person name="Pfeifer M."/>
            <person name="Jakobsen K.S."/>
            <person name="Wulff B.B."/>
            <person name="Steuernagel B."/>
            <person name="Mayer K.F."/>
            <person name="Olsen O.A."/>
        </authorList>
    </citation>
    <scope>NUCLEOTIDE SEQUENCE [LARGE SCALE GENOMIC DNA]</scope>
    <source>
        <strain evidence="2">cv. AL8/78</strain>
    </source>
</reference>
<reference evidence="1" key="4">
    <citation type="submission" date="2019-03" db="UniProtKB">
        <authorList>
            <consortium name="EnsemblPlants"/>
        </authorList>
    </citation>
    <scope>IDENTIFICATION</scope>
</reference>
<dbReference type="EnsemblPlants" id="AET4Gv20637900.7">
    <property type="protein sequence ID" value="AET4Gv20637900.7"/>
    <property type="gene ID" value="AET4Gv20637900"/>
</dbReference>
<dbReference type="Gramene" id="AET4Gv20637900.3">
    <property type="protein sequence ID" value="AET4Gv20637900.3"/>
    <property type="gene ID" value="AET4Gv20637900"/>
</dbReference>
<dbReference type="Gramene" id="AET4Gv20637900.9">
    <property type="protein sequence ID" value="AET4Gv20637900.9"/>
    <property type="gene ID" value="AET4Gv20637900"/>
</dbReference>
<dbReference type="Gramene" id="AET4Gv20637900.5">
    <property type="protein sequence ID" value="AET4Gv20637900.5"/>
    <property type="gene ID" value="AET4Gv20637900"/>
</dbReference>
<dbReference type="Gramene" id="AET4Gv20637900.6">
    <property type="protein sequence ID" value="AET4Gv20637900.6"/>
    <property type="gene ID" value="AET4Gv20637900"/>
</dbReference>
<protein>
    <submittedName>
        <fullName evidence="1">Uncharacterized protein</fullName>
    </submittedName>
</protein>
<dbReference type="Proteomes" id="UP000015105">
    <property type="component" value="Chromosome 4D"/>
</dbReference>
<evidence type="ECO:0000313" key="1">
    <source>
        <dbReference type="EnsemblPlants" id="AET4Gv20637900.4"/>
    </source>
</evidence>
<dbReference type="EnsemblPlants" id="AET4Gv20637900.1">
    <property type="protein sequence ID" value="AET4Gv20637900.1"/>
    <property type="gene ID" value="AET4Gv20637900"/>
</dbReference>
<dbReference type="Gramene" id="AET4Gv20637900.7">
    <property type="protein sequence ID" value="AET4Gv20637900.7"/>
    <property type="gene ID" value="AET4Gv20637900"/>
</dbReference>
<dbReference type="Gramene" id="AET4Gv20637900.4">
    <property type="protein sequence ID" value="AET4Gv20637900.4"/>
    <property type="gene ID" value="AET4Gv20637900"/>
</dbReference>
<dbReference type="EnsemblPlants" id="AET4Gv20637900.2">
    <property type="protein sequence ID" value="AET4Gv20637900.2"/>
    <property type="gene ID" value="AET4Gv20637900"/>
</dbReference>
<dbReference type="EnsemblPlants" id="AET4Gv20637900.3">
    <property type="protein sequence ID" value="AET4Gv20637900.3"/>
    <property type="gene ID" value="AET4Gv20637900"/>
</dbReference>